<reference evidence="2 3" key="1">
    <citation type="submission" date="2018-10" db="EMBL/GenBank/DDBJ databases">
        <title>Ulvibacterium marinum gen. nov., sp. nov., a novel marine bacterium of the family Flavobacteriaceae, isolated from a culture of the green alga Ulva prolifera.</title>
        <authorList>
            <person name="Zhang Z."/>
        </authorList>
    </citation>
    <scope>NUCLEOTIDE SEQUENCE [LARGE SCALE GENOMIC DNA]</scope>
    <source>
        <strain evidence="2 3">CCMM003</strain>
    </source>
</reference>
<evidence type="ECO:0000313" key="3">
    <source>
        <dbReference type="Proteomes" id="UP000276603"/>
    </source>
</evidence>
<gene>
    <name evidence="2" type="ORF">D7Z94_06485</name>
</gene>
<comment type="caution">
    <text evidence="2">The sequence shown here is derived from an EMBL/GenBank/DDBJ whole genome shotgun (WGS) entry which is preliminary data.</text>
</comment>
<sequence>MKDIIWIIAVVLVIGWLIGFFAFPALGGIIHALLVIAVILIVYKLVTGRKV</sequence>
<protein>
    <submittedName>
        <fullName evidence="2">Lmo0937 family membrane protein</fullName>
    </submittedName>
</protein>
<dbReference type="EMBL" id="RBCJ01000001">
    <property type="protein sequence ID" value="RKN83462.1"/>
    <property type="molecule type" value="Genomic_DNA"/>
</dbReference>
<dbReference type="InterPro" id="IPR043727">
    <property type="entry name" value="Lmo0937-like"/>
</dbReference>
<accession>A0A3B0CBL7</accession>
<keyword evidence="1" id="KW-1133">Transmembrane helix</keyword>
<keyword evidence="1" id="KW-0472">Membrane</keyword>
<dbReference type="AlphaFoldDB" id="A0A3B0CBL7"/>
<feature type="transmembrane region" description="Helical" evidence="1">
    <location>
        <begin position="29"/>
        <end position="46"/>
    </location>
</feature>
<dbReference type="Proteomes" id="UP000276603">
    <property type="component" value="Unassembled WGS sequence"/>
</dbReference>
<dbReference type="NCBIfam" id="NF033488">
    <property type="entry name" value="lmo0937_fam_TM"/>
    <property type="match status" value="1"/>
</dbReference>
<evidence type="ECO:0000256" key="1">
    <source>
        <dbReference type="SAM" id="Phobius"/>
    </source>
</evidence>
<keyword evidence="1" id="KW-0812">Transmembrane</keyword>
<dbReference type="Pfam" id="PF18919">
    <property type="entry name" value="DUF5670"/>
    <property type="match status" value="1"/>
</dbReference>
<evidence type="ECO:0000313" key="2">
    <source>
        <dbReference type="EMBL" id="RKN83462.1"/>
    </source>
</evidence>
<proteinExistence type="predicted"/>
<name>A0A3B0CBL7_9FLAO</name>
<organism evidence="2 3">
    <name type="scientific">Ulvibacterium marinum</name>
    <dbReference type="NCBI Taxonomy" id="2419782"/>
    <lineage>
        <taxon>Bacteria</taxon>
        <taxon>Pseudomonadati</taxon>
        <taxon>Bacteroidota</taxon>
        <taxon>Flavobacteriia</taxon>
        <taxon>Flavobacteriales</taxon>
        <taxon>Flavobacteriaceae</taxon>
        <taxon>Ulvibacterium</taxon>
    </lineage>
</organism>
<keyword evidence="3" id="KW-1185">Reference proteome</keyword>
<dbReference type="RefSeq" id="WP_120710669.1">
    <property type="nucleotide sequence ID" value="NZ_RBCJ01000001.1"/>
</dbReference>
<feature type="transmembrane region" description="Helical" evidence="1">
    <location>
        <begin position="5"/>
        <end position="23"/>
    </location>
</feature>